<keyword evidence="2" id="KW-1185">Reference proteome</keyword>
<dbReference type="EMBL" id="CM045767">
    <property type="protein sequence ID" value="KAI7998774.1"/>
    <property type="molecule type" value="Genomic_DNA"/>
</dbReference>
<organism evidence="1 2">
    <name type="scientific">Camellia lanceoleosa</name>
    <dbReference type="NCBI Taxonomy" id="1840588"/>
    <lineage>
        <taxon>Eukaryota</taxon>
        <taxon>Viridiplantae</taxon>
        <taxon>Streptophyta</taxon>
        <taxon>Embryophyta</taxon>
        <taxon>Tracheophyta</taxon>
        <taxon>Spermatophyta</taxon>
        <taxon>Magnoliopsida</taxon>
        <taxon>eudicotyledons</taxon>
        <taxon>Gunneridae</taxon>
        <taxon>Pentapetalae</taxon>
        <taxon>asterids</taxon>
        <taxon>Ericales</taxon>
        <taxon>Theaceae</taxon>
        <taxon>Camellia</taxon>
    </lineage>
</organism>
<sequence>MRQHPHGTTTAGGGGDSIVIALSTDKVSVKRFFHDSPPARSILIPIETRSDRAVPTRDRFSTLPVDMKLKILELIPFEEAARTRILSSTSNWSEHSQVILDKLLFEERGRWISRHPTAWVTKVAEILNNHRKGPIPIRKFIIHIPDMALCRDKVLVKRFFHHSPPARSILIPIETRSDRAVHTGDRFSTLPVAIKLYSLEHIPFEEAARTSFSSSTTFGSKIVGAVTISAPSLVRSELVDCAGFQHLNIHAPKLENFVVASCDGMSRDDANQMRLKLGGTTIDKEGDPNCSSCGGCRCIWREPGYRVKYVFYPGNGRKQFAFCPEVKRARR</sequence>
<evidence type="ECO:0000313" key="2">
    <source>
        <dbReference type="Proteomes" id="UP001060215"/>
    </source>
</evidence>
<evidence type="ECO:0000313" key="1">
    <source>
        <dbReference type="EMBL" id="KAI7998774.1"/>
    </source>
</evidence>
<accession>A0ACC0GD66</accession>
<name>A0ACC0GD66_9ERIC</name>
<protein>
    <submittedName>
        <fullName evidence="1">Uncharacterized protein</fullName>
    </submittedName>
</protein>
<comment type="caution">
    <text evidence="1">The sequence shown here is derived from an EMBL/GenBank/DDBJ whole genome shotgun (WGS) entry which is preliminary data.</text>
</comment>
<gene>
    <name evidence="1" type="ORF">LOK49_LG10G00541</name>
</gene>
<dbReference type="Proteomes" id="UP001060215">
    <property type="component" value="Chromosome 10"/>
</dbReference>
<reference evidence="1 2" key="1">
    <citation type="journal article" date="2022" name="Plant J.">
        <title>Chromosome-level genome of Camellia lanceoleosa provides a valuable resource for understanding genome evolution and self-incompatibility.</title>
        <authorList>
            <person name="Gong W."/>
            <person name="Xiao S."/>
            <person name="Wang L."/>
            <person name="Liao Z."/>
            <person name="Chang Y."/>
            <person name="Mo W."/>
            <person name="Hu G."/>
            <person name="Li W."/>
            <person name="Zhao G."/>
            <person name="Zhu H."/>
            <person name="Hu X."/>
            <person name="Ji K."/>
            <person name="Xiang X."/>
            <person name="Song Q."/>
            <person name="Yuan D."/>
            <person name="Jin S."/>
            <person name="Zhang L."/>
        </authorList>
    </citation>
    <scope>NUCLEOTIDE SEQUENCE [LARGE SCALE GENOMIC DNA]</scope>
    <source>
        <strain evidence="1">SQ_2022a</strain>
    </source>
</reference>
<proteinExistence type="predicted"/>